<organism evidence="1 2">
    <name type="scientific">Homoserinibacter gongjuensis</name>
    <dbReference type="NCBI Taxonomy" id="1162968"/>
    <lineage>
        <taxon>Bacteria</taxon>
        <taxon>Bacillati</taxon>
        <taxon>Actinomycetota</taxon>
        <taxon>Actinomycetes</taxon>
        <taxon>Micrococcales</taxon>
        <taxon>Microbacteriaceae</taxon>
        <taxon>Homoserinibacter</taxon>
    </lineage>
</organism>
<keyword evidence="2" id="KW-1185">Reference proteome</keyword>
<sequence>MRIMLVGRPHADTAAQGRMLAERLGVPHLVVDAASGATDAAFTERELAPHAAGFVLEGFPRDLAEASALDDVLGRRAAEIEVALYLRPAGSAPTAAEDALLEHYRRQVVELDAEGGVEELHERVLAALREALVAA</sequence>
<gene>
    <name evidence="1" type="ORF">GCM10025869_09950</name>
</gene>
<proteinExistence type="predicted"/>
<evidence type="ECO:0000313" key="1">
    <source>
        <dbReference type="EMBL" id="GMA90466.1"/>
    </source>
</evidence>
<evidence type="ECO:0000313" key="2">
    <source>
        <dbReference type="Proteomes" id="UP001157069"/>
    </source>
</evidence>
<dbReference type="EMBL" id="BSVA01000001">
    <property type="protein sequence ID" value="GMA90466.1"/>
    <property type="molecule type" value="Genomic_DNA"/>
</dbReference>
<dbReference type="Gene3D" id="3.40.50.300">
    <property type="entry name" value="P-loop containing nucleotide triphosphate hydrolases"/>
    <property type="match status" value="1"/>
</dbReference>
<dbReference type="RefSeq" id="WP_284298234.1">
    <property type="nucleotide sequence ID" value="NZ_BSVA01000001.1"/>
</dbReference>
<evidence type="ECO:0008006" key="3">
    <source>
        <dbReference type="Google" id="ProtNLM"/>
    </source>
</evidence>
<protein>
    <recommendedName>
        <fullName evidence="3">Adenylate kinase</fullName>
    </recommendedName>
</protein>
<reference evidence="2" key="1">
    <citation type="journal article" date="2019" name="Int. J. Syst. Evol. Microbiol.">
        <title>The Global Catalogue of Microorganisms (GCM) 10K type strain sequencing project: providing services to taxonomists for standard genome sequencing and annotation.</title>
        <authorList>
            <consortium name="The Broad Institute Genomics Platform"/>
            <consortium name="The Broad Institute Genome Sequencing Center for Infectious Disease"/>
            <person name="Wu L."/>
            <person name="Ma J."/>
        </authorList>
    </citation>
    <scope>NUCLEOTIDE SEQUENCE [LARGE SCALE GENOMIC DNA]</scope>
    <source>
        <strain evidence="2">NBRC 108755</strain>
    </source>
</reference>
<dbReference type="SUPFAM" id="SSF52540">
    <property type="entry name" value="P-loop containing nucleoside triphosphate hydrolases"/>
    <property type="match status" value="1"/>
</dbReference>
<dbReference type="InterPro" id="IPR027417">
    <property type="entry name" value="P-loop_NTPase"/>
</dbReference>
<accession>A0ABQ6JSK1</accession>
<comment type="caution">
    <text evidence="1">The sequence shown here is derived from an EMBL/GenBank/DDBJ whole genome shotgun (WGS) entry which is preliminary data.</text>
</comment>
<name>A0ABQ6JSK1_9MICO</name>
<dbReference type="Proteomes" id="UP001157069">
    <property type="component" value="Unassembled WGS sequence"/>
</dbReference>